<dbReference type="SUPFAM" id="SSF101386">
    <property type="entry name" value="all-alpha NTP pyrophosphatases"/>
    <property type="match status" value="2"/>
</dbReference>
<evidence type="ECO:0000259" key="2">
    <source>
        <dbReference type="Pfam" id="PF03819"/>
    </source>
</evidence>
<evidence type="ECO:0000313" key="3">
    <source>
        <dbReference type="EMBL" id="SFR71636.1"/>
    </source>
</evidence>
<dbReference type="CDD" id="cd11529">
    <property type="entry name" value="NTP-PPase_MazG_Cterm"/>
    <property type="match status" value="1"/>
</dbReference>
<evidence type="ECO:0000256" key="1">
    <source>
        <dbReference type="SAM" id="Coils"/>
    </source>
</evidence>
<accession>A0A1I6IY15</accession>
<sequence length="269" mass="31181">MERKEKYEFSDFMEIIRHLRGENGCPWDREQTHDSLRVCMIEEAYEVVDAIERKDLPNLREELGDVLLQVALHSAIAEETGEFTVDEVIHEVSEKMIRRHPHVFGNSTISDAEGVVKKWEEIKREEHNEITISEGLLKVPKVLPSNMRAQKVQKKAAKAGFDFEDITQVMDKVEEELRELKEAMKEGDSCQIDEEYGDLMFSMTNLARFLGLNAENSLTNSIDKFINRFVGIERIATSEGKSLSQLTIDQMNELWERVKEKNKNNNFED</sequence>
<dbReference type="STRING" id="37658.SAMN05661086_01240"/>
<feature type="domain" description="NTP pyrophosphohydrolase MazG-like" evidence="2">
    <location>
        <begin position="168"/>
        <end position="228"/>
    </location>
</feature>
<organism evidence="3 4">
    <name type="scientific">Anaeromicropila populeti</name>
    <dbReference type="NCBI Taxonomy" id="37658"/>
    <lineage>
        <taxon>Bacteria</taxon>
        <taxon>Bacillati</taxon>
        <taxon>Bacillota</taxon>
        <taxon>Clostridia</taxon>
        <taxon>Lachnospirales</taxon>
        <taxon>Lachnospiraceae</taxon>
        <taxon>Anaeromicropila</taxon>
    </lineage>
</organism>
<dbReference type="GO" id="GO:0046047">
    <property type="term" value="P:TTP catabolic process"/>
    <property type="evidence" value="ECO:0007669"/>
    <property type="project" value="TreeGrafter"/>
</dbReference>
<dbReference type="GO" id="GO:0006950">
    <property type="term" value="P:response to stress"/>
    <property type="evidence" value="ECO:0007669"/>
    <property type="project" value="UniProtKB-ARBA"/>
</dbReference>
<dbReference type="GO" id="GO:0006203">
    <property type="term" value="P:dGTP catabolic process"/>
    <property type="evidence" value="ECO:0007669"/>
    <property type="project" value="TreeGrafter"/>
</dbReference>
<keyword evidence="1" id="KW-0175">Coiled coil</keyword>
<feature type="domain" description="NTP pyrophosphohydrolase MazG-like" evidence="2">
    <location>
        <begin position="31"/>
        <end position="104"/>
    </location>
</feature>
<dbReference type="CDD" id="cd11528">
    <property type="entry name" value="NTP-PPase_MazG_Nterm"/>
    <property type="match status" value="1"/>
</dbReference>
<dbReference type="GO" id="GO:0047429">
    <property type="term" value="F:nucleoside triphosphate diphosphatase activity"/>
    <property type="evidence" value="ECO:0007669"/>
    <property type="project" value="InterPro"/>
</dbReference>
<dbReference type="PANTHER" id="PTHR30522">
    <property type="entry name" value="NUCLEOSIDE TRIPHOSPHATE PYROPHOSPHOHYDROLASE"/>
    <property type="match status" value="1"/>
</dbReference>
<dbReference type="NCBIfam" id="TIGR00444">
    <property type="entry name" value="mazG"/>
    <property type="match status" value="1"/>
</dbReference>
<dbReference type="NCBIfam" id="NF007113">
    <property type="entry name" value="PRK09562.1"/>
    <property type="match status" value="1"/>
</dbReference>
<dbReference type="PANTHER" id="PTHR30522:SF0">
    <property type="entry name" value="NUCLEOSIDE TRIPHOSPHATE PYROPHOSPHOHYDROLASE"/>
    <property type="match status" value="1"/>
</dbReference>
<dbReference type="FunFam" id="1.10.287.1080:FF:000001">
    <property type="entry name" value="Nucleoside triphosphate pyrophosphohydrolase"/>
    <property type="match status" value="1"/>
</dbReference>
<dbReference type="InterPro" id="IPR011551">
    <property type="entry name" value="NTP_PyrPHydrolase_MazG"/>
</dbReference>
<dbReference type="Pfam" id="PF03819">
    <property type="entry name" value="MazG"/>
    <property type="match status" value="2"/>
</dbReference>
<dbReference type="OrthoDB" id="9808939at2"/>
<reference evidence="3 4" key="1">
    <citation type="submission" date="2016-10" db="EMBL/GenBank/DDBJ databases">
        <authorList>
            <person name="de Groot N.N."/>
        </authorList>
    </citation>
    <scope>NUCLEOTIDE SEQUENCE [LARGE SCALE GENOMIC DNA]</scope>
    <source>
        <strain evidence="3 4">743A</strain>
    </source>
</reference>
<dbReference type="InterPro" id="IPR048011">
    <property type="entry name" value="NTP-PPase_MazG-like_C"/>
</dbReference>
<proteinExistence type="predicted"/>
<dbReference type="GO" id="GO:0046076">
    <property type="term" value="P:dTTP catabolic process"/>
    <property type="evidence" value="ECO:0007669"/>
    <property type="project" value="TreeGrafter"/>
</dbReference>
<dbReference type="InterPro" id="IPR004518">
    <property type="entry name" value="MazG-like_dom"/>
</dbReference>
<dbReference type="Proteomes" id="UP000199659">
    <property type="component" value="Unassembled WGS sequence"/>
</dbReference>
<keyword evidence="4" id="KW-1185">Reference proteome</keyword>
<dbReference type="Gene3D" id="1.10.287.1080">
    <property type="entry name" value="MazG-like"/>
    <property type="match status" value="2"/>
</dbReference>
<feature type="coiled-coil region" evidence="1">
    <location>
        <begin position="163"/>
        <end position="190"/>
    </location>
</feature>
<dbReference type="GO" id="GO:0046061">
    <property type="term" value="P:dATP catabolic process"/>
    <property type="evidence" value="ECO:0007669"/>
    <property type="project" value="TreeGrafter"/>
</dbReference>
<dbReference type="RefSeq" id="WP_092559834.1">
    <property type="nucleotide sequence ID" value="NZ_FOYZ01000004.1"/>
</dbReference>
<evidence type="ECO:0000313" key="4">
    <source>
        <dbReference type="Proteomes" id="UP000199659"/>
    </source>
</evidence>
<protein>
    <submittedName>
        <fullName evidence="3">MazG family protein</fullName>
    </submittedName>
</protein>
<dbReference type="InterPro" id="IPR048015">
    <property type="entry name" value="NTP-PPase_MazG-like_N"/>
</dbReference>
<dbReference type="EMBL" id="FOYZ01000004">
    <property type="protein sequence ID" value="SFR71636.1"/>
    <property type="molecule type" value="Genomic_DNA"/>
</dbReference>
<dbReference type="FunFam" id="1.10.287.1080:FF:000003">
    <property type="entry name" value="Nucleoside triphosphate pyrophosphohydrolase"/>
    <property type="match status" value="1"/>
</dbReference>
<gene>
    <name evidence="3" type="ORF">SAMN05661086_01240</name>
</gene>
<name>A0A1I6IY15_9FIRM</name>
<dbReference type="AlphaFoldDB" id="A0A1I6IY15"/>
<dbReference type="GO" id="GO:0046052">
    <property type="term" value="P:UTP catabolic process"/>
    <property type="evidence" value="ECO:0007669"/>
    <property type="project" value="TreeGrafter"/>
</dbReference>
<dbReference type="GO" id="GO:0046081">
    <property type="term" value="P:dUTP catabolic process"/>
    <property type="evidence" value="ECO:0007669"/>
    <property type="project" value="TreeGrafter"/>
</dbReference>